<name>A0ABS3ADZ9_9PSED</name>
<reference evidence="1 2" key="1">
    <citation type="journal article" date="2021" name="Int. J. Syst. Evol. Microbiol.">
        <title>Pseudomonas piscium sp. nov., Pseudomonas pisciculturae sp. nov., Pseudomonas mucoides sp. nov. and Pseudomonas neuropathica sp. nov. isolated from rainbow trout.</title>
        <authorList>
            <person name="Duman M."/>
            <person name="Mulet M."/>
            <person name="Altun S."/>
            <person name="Saticioglu I.B."/>
            <person name="Gomila M."/>
            <person name="Lalucat J."/>
            <person name="Garcia-Valdes E."/>
        </authorList>
    </citation>
    <scope>NUCLEOTIDE SEQUENCE [LARGE SCALE GENOMIC DNA]</scope>
    <source>
        <strain evidence="1 2">LMG 28632</strain>
    </source>
</reference>
<proteinExistence type="predicted"/>
<organism evidence="1 2">
    <name type="scientific">Pseudomonas gregormendelii</name>
    <dbReference type="NCBI Taxonomy" id="1628277"/>
    <lineage>
        <taxon>Bacteria</taxon>
        <taxon>Pseudomonadati</taxon>
        <taxon>Pseudomonadota</taxon>
        <taxon>Gammaproteobacteria</taxon>
        <taxon>Pseudomonadales</taxon>
        <taxon>Pseudomonadaceae</taxon>
        <taxon>Pseudomonas</taxon>
    </lineage>
</organism>
<dbReference type="Proteomes" id="UP000772591">
    <property type="component" value="Unassembled WGS sequence"/>
</dbReference>
<evidence type="ECO:0000313" key="2">
    <source>
        <dbReference type="Proteomes" id="UP000772591"/>
    </source>
</evidence>
<dbReference type="RefSeq" id="WP_205892286.1">
    <property type="nucleotide sequence ID" value="NZ_JADEVO010000008.1"/>
</dbReference>
<evidence type="ECO:0000313" key="1">
    <source>
        <dbReference type="EMBL" id="MBN3965212.1"/>
    </source>
</evidence>
<comment type="caution">
    <text evidence="1">The sequence shown here is derived from an EMBL/GenBank/DDBJ whole genome shotgun (WGS) entry which is preliminary data.</text>
</comment>
<keyword evidence="2" id="KW-1185">Reference proteome</keyword>
<dbReference type="SUPFAM" id="SSF140129">
    <property type="entry name" value="MxiH-like"/>
    <property type="match status" value="1"/>
</dbReference>
<dbReference type="InterPro" id="IPR037203">
    <property type="entry name" value="T3SS_needle-like_sf"/>
</dbReference>
<protein>
    <submittedName>
        <fullName evidence="1">EscF/YscF/HrpA family type III secretion system needle major subunit</fullName>
    </submittedName>
</protein>
<dbReference type="Gene3D" id="1.20.58.90">
    <property type="match status" value="1"/>
</dbReference>
<gene>
    <name evidence="1" type="ORF">IMW75_07955</name>
</gene>
<accession>A0ABS3ADZ9</accession>
<dbReference type="Pfam" id="PF09392">
    <property type="entry name" value="T3SS_needle_F"/>
    <property type="match status" value="1"/>
</dbReference>
<dbReference type="InterPro" id="IPR021123">
    <property type="entry name" value="T3SS_needle-like"/>
</dbReference>
<sequence>MGNPTANPRANAVNFHSDFLGAQAQAFETGASGLKTMLDAALKDLHDDASDPIKLAKYQAAFSSYNIFRNAATNTIKGFKEIDSAIIAAAR</sequence>
<dbReference type="EMBL" id="JADEVO010000008">
    <property type="protein sequence ID" value="MBN3965212.1"/>
    <property type="molecule type" value="Genomic_DNA"/>
</dbReference>